<gene>
    <name evidence="3" type="ORF">dnm_098500</name>
</gene>
<sequence length="233" mass="27294">MKPMQKPEKSASMEIKHFVAIFDFEMERRQIPGFRGAVVKKVGEENVLFHNHLGDQQFLYGYPLIQYKTIGRHPAIICINQGTEEVIKFFEQVNWDLTIYGKRIETEIRHISFDYFQCGLSPEPVRYKIWNWFALNEENYATFSALNSDAEKIERLRRILIGNMLSFAKGVQWNVDGEIKVEIPRLPRQRLVSFKRYRMTGFDLEFVSNMMLPNFIGLGKSTSRGFGLIRRVG</sequence>
<dbReference type="RefSeq" id="WP_207680551.1">
    <property type="nucleotide sequence ID" value="NZ_CP061800.1"/>
</dbReference>
<accession>A0A975GU58</accession>
<dbReference type="InterPro" id="IPR041528">
    <property type="entry name" value="Cas6b_N"/>
</dbReference>
<evidence type="ECO:0000313" key="4">
    <source>
        <dbReference type="Proteomes" id="UP000663722"/>
    </source>
</evidence>
<dbReference type="EMBL" id="CP061800">
    <property type="protein sequence ID" value="QTA93746.1"/>
    <property type="molecule type" value="Genomic_DNA"/>
</dbReference>
<organism evidence="3 4">
    <name type="scientific">Desulfonema magnum</name>
    <dbReference type="NCBI Taxonomy" id="45655"/>
    <lineage>
        <taxon>Bacteria</taxon>
        <taxon>Pseudomonadati</taxon>
        <taxon>Thermodesulfobacteriota</taxon>
        <taxon>Desulfobacteria</taxon>
        <taxon>Desulfobacterales</taxon>
        <taxon>Desulfococcaceae</taxon>
        <taxon>Desulfonema</taxon>
    </lineage>
</organism>
<evidence type="ECO:0000259" key="2">
    <source>
        <dbReference type="Pfam" id="PF17955"/>
    </source>
</evidence>
<dbReference type="AlphaFoldDB" id="A0A975GU58"/>
<keyword evidence="4" id="KW-1185">Reference proteome</keyword>
<reference evidence="3" key="1">
    <citation type="journal article" date="2021" name="Microb. Physiol.">
        <title>Proteogenomic Insights into the Physiology of Marine, Sulfate-Reducing, Filamentous Desulfonema limicola and Desulfonema magnum.</title>
        <authorList>
            <person name="Schnaars V."/>
            <person name="Wohlbrand L."/>
            <person name="Scheve S."/>
            <person name="Hinrichs C."/>
            <person name="Reinhardt R."/>
            <person name="Rabus R."/>
        </authorList>
    </citation>
    <scope>NUCLEOTIDE SEQUENCE</scope>
    <source>
        <strain evidence="3">4be13</strain>
    </source>
</reference>
<feature type="domain" description="Cas6b N-terminal" evidence="2">
    <location>
        <begin position="13"/>
        <end position="113"/>
    </location>
</feature>
<dbReference type="InterPro" id="IPR020209">
    <property type="entry name" value="Cas6b_C"/>
</dbReference>
<dbReference type="Pfam" id="PF17955">
    <property type="entry name" value="Cas6b_N"/>
    <property type="match status" value="1"/>
</dbReference>
<dbReference type="Proteomes" id="UP000663722">
    <property type="component" value="Chromosome"/>
</dbReference>
<feature type="domain" description="Cas6b C-terminal" evidence="1">
    <location>
        <begin position="121"/>
        <end position="232"/>
    </location>
</feature>
<evidence type="ECO:0000313" key="3">
    <source>
        <dbReference type="EMBL" id="QTA93746.1"/>
    </source>
</evidence>
<dbReference type="Pfam" id="PF17262">
    <property type="entry name" value="Cas6b_C"/>
    <property type="match status" value="1"/>
</dbReference>
<name>A0A975GU58_9BACT</name>
<proteinExistence type="predicted"/>
<evidence type="ECO:0000259" key="1">
    <source>
        <dbReference type="Pfam" id="PF17262"/>
    </source>
</evidence>
<dbReference type="KEGG" id="dmm:dnm_098500"/>
<protein>
    <submittedName>
        <fullName evidence="3">CRISPR Cas6 domain-containing protein</fullName>
    </submittedName>
</protein>